<dbReference type="InterPro" id="IPR015422">
    <property type="entry name" value="PyrdxlP-dep_Trfase_small"/>
</dbReference>
<dbReference type="OrthoDB" id="2414662at2759"/>
<keyword evidence="5" id="KW-0663">Pyridoxal phosphate</keyword>
<dbReference type="Gene3D" id="3.40.640.10">
    <property type="entry name" value="Type I PLP-dependent aspartate aminotransferase-like (Major domain)"/>
    <property type="match status" value="1"/>
</dbReference>
<keyword evidence="3" id="KW-0032">Aminotransferase</keyword>
<dbReference type="EMBL" id="KV429096">
    <property type="protein sequence ID" value="KZT66004.1"/>
    <property type="molecule type" value="Genomic_DNA"/>
</dbReference>
<dbReference type="FunFam" id="3.40.640.10:FF:000024">
    <property type="entry name" value="Kynurenine--oxoglutarate transaminase 3"/>
    <property type="match status" value="1"/>
</dbReference>
<reference evidence="7 8" key="1">
    <citation type="journal article" date="2016" name="Mol. Biol. Evol.">
        <title>Comparative Genomics of Early-Diverging Mushroom-Forming Fungi Provides Insights into the Origins of Lignocellulose Decay Capabilities.</title>
        <authorList>
            <person name="Nagy L.G."/>
            <person name="Riley R."/>
            <person name="Tritt A."/>
            <person name="Adam C."/>
            <person name="Daum C."/>
            <person name="Floudas D."/>
            <person name="Sun H."/>
            <person name="Yadav J.S."/>
            <person name="Pangilinan J."/>
            <person name="Larsson K.H."/>
            <person name="Matsuura K."/>
            <person name="Barry K."/>
            <person name="Labutti K."/>
            <person name="Kuo R."/>
            <person name="Ohm R.A."/>
            <person name="Bhattacharya S.S."/>
            <person name="Shirouzu T."/>
            <person name="Yoshinaga Y."/>
            <person name="Martin F.M."/>
            <person name="Grigoriev I.V."/>
            <person name="Hibbett D.S."/>
        </authorList>
    </citation>
    <scope>NUCLEOTIDE SEQUENCE [LARGE SCALE GENOMIC DNA]</scope>
    <source>
        <strain evidence="7 8">L-15889</strain>
    </source>
</reference>
<dbReference type="InterPro" id="IPR015421">
    <property type="entry name" value="PyrdxlP-dep_Trfase_major"/>
</dbReference>
<evidence type="ECO:0000313" key="8">
    <source>
        <dbReference type="Proteomes" id="UP000076727"/>
    </source>
</evidence>
<keyword evidence="4 7" id="KW-0808">Transferase</keyword>
<dbReference type="InterPro" id="IPR004838">
    <property type="entry name" value="NHTrfase_class1_PyrdxlP-BS"/>
</dbReference>
<dbReference type="SUPFAM" id="SSF53383">
    <property type="entry name" value="PLP-dependent transferases"/>
    <property type="match status" value="1"/>
</dbReference>
<evidence type="ECO:0000256" key="2">
    <source>
        <dbReference type="ARBA" id="ARBA00007441"/>
    </source>
</evidence>
<proteinExistence type="inferred from homology"/>
<dbReference type="PANTHER" id="PTHR43807:SF20">
    <property type="entry name" value="FI04487P"/>
    <property type="match status" value="1"/>
</dbReference>
<dbReference type="InterPro" id="IPR015424">
    <property type="entry name" value="PyrdxlP-dep_Trfase"/>
</dbReference>
<dbReference type="GO" id="GO:0005739">
    <property type="term" value="C:mitochondrion"/>
    <property type="evidence" value="ECO:0007669"/>
    <property type="project" value="TreeGrafter"/>
</dbReference>
<dbReference type="Gene3D" id="3.90.1150.10">
    <property type="entry name" value="Aspartate Aminotransferase, domain 1"/>
    <property type="match status" value="1"/>
</dbReference>
<evidence type="ECO:0000256" key="3">
    <source>
        <dbReference type="ARBA" id="ARBA00022576"/>
    </source>
</evidence>
<dbReference type="PANTHER" id="PTHR43807">
    <property type="entry name" value="FI04487P"/>
    <property type="match status" value="1"/>
</dbReference>
<protein>
    <submittedName>
        <fullName evidence="7">PLP-dependent transferase</fullName>
    </submittedName>
</protein>
<dbReference type="STRING" id="1314783.A0A165MQX3"/>
<evidence type="ECO:0000259" key="6">
    <source>
        <dbReference type="Pfam" id="PF00155"/>
    </source>
</evidence>
<name>A0A165MQX3_9APHY</name>
<accession>A0A165MQX3</accession>
<dbReference type="GO" id="GO:0030170">
    <property type="term" value="F:pyridoxal phosphate binding"/>
    <property type="evidence" value="ECO:0007669"/>
    <property type="project" value="InterPro"/>
</dbReference>
<evidence type="ECO:0000256" key="4">
    <source>
        <dbReference type="ARBA" id="ARBA00022679"/>
    </source>
</evidence>
<feature type="domain" description="Aminotransferase class I/classII large" evidence="6">
    <location>
        <begin position="60"/>
        <end position="442"/>
    </location>
</feature>
<comment type="similarity">
    <text evidence="2">Belongs to the class-I pyridoxal-phosphate-dependent aminotransferase family.</text>
</comment>
<dbReference type="Pfam" id="PF00155">
    <property type="entry name" value="Aminotran_1_2"/>
    <property type="match status" value="1"/>
</dbReference>
<dbReference type="PROSITE" id="PS00105">
    <property type="entry name" value="AA_TRANSFER_CLASS_1"/>
    <property type="match status" value="1"/>
</dbReference>
<sequence length="450" mass="50373">MAPSATDILPTVSNGTNGFAHIKKYKDRSNLVPFASRLKDGRALAQDVWSIFNAVNLPSDCINLGQGYMNFPPPQWVKDAAGEALATTATNHYSHPKGRLRLREAIKKVYGPLLGRDLDVENEIQVTSGANEGTLYSVFTAFLEPGDEVIMFEPFFDQYLPSVVFNGGVPVYVPLHPDLSGERPTSDDWKIDFDELARAITPRTKMIIVNTPHNPVGKVFTREELEKIAALAEQHNLIVMSDEVYDFLVFDNKEHVRIATLPGMWDRTVTVGSAGKLFSATGWRVGWLIAPASIIRPTLAACTRIVFCSNSPLQEAAAVGLEQIEERGYLAQTVKEYDERRLTLTSAFDKLGMTYSHPEGSYFVLLDISSVHWPENYPFPESLQGRGRDFNRACWFIAMEVGVSSIPVSEFYCEEHCSIGESYARFAFCKDVDTLKQAAERLQNLKRFLR</sequence>
<dbReference type="CDD" id="cd00609">
    <property type="entry name" value="AAT_like"/>
    <property type="match status" value="1"/>
</dbReference>
<dbReference type="GO" id="GO:0016212">
    <property type="term" value="F:kynurenine-oxoglutarate transaminase activity"/>
    <property type="evidence" value="ECO:0007669"/>
    <property type="project" value="TreeGrafter"/>
</dbReference>
<dbReference type="AlphaFoldDB" id="A0A165MQX3"/>
<dbReference type="InterPro" id="IPR051326">
    <property type="entry name" value="Kynurenine-oxoglutarate_AT"/>
</dbReference>
<organism evidence="7 8">
    <name type="scientific">Daedalea quercina L-15889</name>
    <dbReference type="NCBI Taxonomy" id="1314783"/>
    <lineage>
        <taxon>Eukaryota</taxon>
        <taxon>Fungi</taxon>
        <taxon>Dikarya</taxon>
        <taxon>Basidiomycota</taxon>
        <taxon>Agaricomycotina</taxon>
        <taxon>Agaricomycetes</taxon>
        <taxon>Polyporales</taxon>
        <taxon>Fomitopsis</taxon>
    </lineage>
</organism>
<evidence type="ECO:0000256" key="5">
    <source>
        <dbReference type="ARBA" id="ARBA00022898"/>
    </source>
</evidence>
<evidence type="ECO:0000256" key="1">
    <source>
        <dbReference type="ARBA" id="ARBA00001933"/>
    </source>
</evidence>
<gene>
    <name evidence="7" type="ORF">DAEQUDRAFT_675774</name>
</gene>
<keyword evidence="8" id="KW-1185">Reference proteome</keyword>
<dbReference type="Proteomes" id="UP000076727">
    <property type="component" value="Unassembled WGS sequence"/>
</dbReference>
<evidence type="ECO:0000313" key="7">
    <source>
        <dbReference type="EMBL" id="KZT66004.1"/>
    </source>
</evidence>
<comment type="cofactor">
    <cofactor evidence="1">
        <name>pyridoxal 5'-phosphate</name>
        <dbReference type="ChEBI" id="CHEBI:597326"/>
    </cofactor>
</comment>
<dbReference type="InterPro" id="IPR004839">
    <property type="entry name" value="Aminotransferase_I/II_large"/>
</dbReference>